<evidence type="ECO:0000256" key="2">
    <source>
        <dbReference type="ARBA" id="ARBA00023242"/>
    </source>
</evidence>
<organism evidence="4 5">
    <name type="scientific">Discina gigas</name>
    <dbReference type="NCBI Taxonomy" id="1032678"/>
    <lineage>
        <taxon>Eukaryota</taxon>
        <taxon>Fungi</taxon>
        <taxon>Dikarya</taxon>
        <taxon>Ascomycota</taxon>
        <taxon>Pezizomycotina</taxon>
        <taxon>Pezizomycetes</taxon>
        <taxon>Pezizales</taxon>
        <taxon>Discinaceae</taxon>
        <taxon>Discina</taxon>
    </lineage>
</organism>
<feature type="region of interest" description="Disordered" evidence="3">
    <location>
        <begin position="100"/>
        <end position="120"/>
    </location>
</feature>
<evidence type="ECO:0000256" key="3">
    <source>
        <dbReference type="SAM" id="MobiDB-lite"/>
    </source>
</evidence>
<feature type="region of interest" description="Disordered" evidence="3">
    <location>
        <begin position="1"/>
        <end position="45"/>
    </location>
</feature>
<dbReference type="PANTHER" id="PTHR37534:SF46">
    <property type="entry name" value="ZN(II)2CYS6 TRANSCRIPTION FACTOR (EUROFUNG)"/>
    <property type="match status" value="1"/>
</dbReference>
<gene>
    <name evidence="4" type="ORF">Q9L58_009837</name>
</gene>
<reference evidence="4 5" key="1">
    <citation type="submission" date="2024-02" db="EMBL/GenBank/DDBJ databases">
        <title>Discinaceae phylogenomics.</title>
        <authorList>
            <person name="Dirks A.C."/>
            <person name="James T.Y."/>
        </authorList>
    </citation>
    <scope>NUCLEOTIDE SEQUENCE [LARGE SCALE GENOMIC DNA]</scope>
    <source>
        <strain evidence="4 5">ACD0624</strain>
    </source>
</reference>
<name>A0ABR3G677_9PEZI</name>
<protein>
    <submittedName>
        <fullName evidence="4">Uncharacterized protein</fullName>
    </submittedName>
</protein>
<dbReference type="PANTHER" id="PTHR37534">
    <property type="entry name" value="TRANSCRIPTIONAL ACTIVATOR PROTEIN UGA3"/>
    <property type="match status" value="1"/>
</dbReference>
<comment type="subcellular location">
    <subcellularLocation>
        <location evidence="1">Nucleus</location>
    </subcellularLocation>
</comment>
<accession>A0ABR3G677</accession>
<proteinExistence type="predicted"/>
<evidence type="ECO:0000313" key="4">
    <source>
        <dbReference type="EMBL" id="KAL0631306.1"/>
    </source>
</evidence>
<sequence>MRSSEHLRNISEPWRASGVEGEKEEDVDGAVIRWPSEPVREETQNEDIELFVNEMLRRKNILTGGSRKRKASKSAGKGNTALTISTSSKLRDYVVASDSSDYSSEATSPGSTSSFDSDSSISSPIWPMFRDQTILDTFPKYIAKFSSELLDEISIPMSGWNPTTMTLAPQRPAVLDNPTNQELLAIYMKLSAKRLSDTSPSHLDLFGKYIPAMAHGSTALMEGILALAALQAGLMKKDPRIMTVDASSHYQKSLKEHFRAVSDLNFRNKNTDSMLATSIILSHYEIWNGENVKMGVHMLGGRDIILARGKAAHMTPIGRALYAAFKRADIATSSITGNPTFMTNDWWTVDPFTRVPITHDSPVLLVADAALAKLCVICCRLTYLKSWTLQRRRDLWVKSGGDPSPEQRECLQGSIDLRVSELDQNLDAWYAELPNWFRALDDDLATGENGEGDINSTEVTAIIPRKYPHICVGLVHGWAIGVRVQLFRMRYPEALIAPPNIGSLCHAALRIFAFLPTSTDASIVVPIFVAGMELRQKCHQDWLTRALNDRIDETGFHAMVFLRDGLRFAWLKLEGVSNGRFNLIKEGAASKIDGVSENLWAAEGMLGSLEKLSLYDSAEATSKRNVFKGDIDISGLPEDIVPYEAPEISARKILNDKLSTASSPTSKRFKSESPELPDNETTA</sequence>
<dbReference type="InterPro" id="IPR021858">
    <property type="entry name" value="Fun_TF"/>
</dbReference>
<keyword evidence="5" id="KW-1185">Reference proteome</keyword>
<evidence type="ECO:0000313" key="5">
    <source>
        <dbReference type="Proteomes" id="UP001447188"/>
    </source>
</evidence>
<dbReference type="EMBL" id="JBBBZM010000268">
    <property type="protein sequence ID" value="KAL0631306.1"/>
    <property type="molecule type" value="Genomic_DNA"/>
</dbReference>
<keyword evidence="2" id="KW-0539">Nucleus</keyword>
<comment type="caution">
    <text evidence="4">The sequence shown here is derived from an EMBL/GenBank/DDBJ whole genome shotgun (WGS) entry which is preliminary data.</text>
</comment>
<dbReference type="CDD" id="cd12148">
    <property type="entry name" value="fungal_TF_MHR"/>
    <property type="match status" value="1"/>
</dbReference>
<feature type="region of interest" description="Disordered" evidence="3">
    <location>
        <begin position="659"/>
        <end position="683"/>
    </location>
</feature>
<evidence type="ECO:0000256" key="1">
    <source>
        <dbReference type="ARBA" id="ARBA00004123"/>
    </source>
</evidence>
<dbReference type="Pfam" id="PF11951">
    <property type="entry name" value="Fungal_trans_2"/>
    <property type="match status" value="1"/>
</dbReference>
<dbReference type="Proteomes" id="UP001447188">
    <property type="component" value="Unassembled WGS sequence"/>
</dbReference>